<organism evidence="1">
    <name type="scientific">Anguilla anguilla</name>
    <name type="common">European freshwater eel</name>
    <name type="synonym">Muraena anguilla</name>
    <dbReference type="NCBI Taxonomy" id="7936"/>
    <lineage>
        <taxon>Eukaryota</taxon>
        <taxon>Metazoa</taxon>
        <taxon>Chordata</taxon>
        <taxon>Craniata</taxon>
        <taxon>Vertebrata</taxon>
        <taxon>Euteleostomi</taxon>
        <taxon>Actinopterygii</taxon>
        <taxon>Neopterygii</taxon>
        <taxon>Teleostei</taxon>
        <taxon>Anguilliformes</taxon>
        <taxon>Anguillidae</taxon>
        <taxon>Anguilla</taxon>
    </lineage>
</organism>
<dbReference type="AlphaFoldDB" id="A0A0E9UK68"/>
<proteinExistence type="predicted"/>
<name>A0A0E9UK68_ANGAN</name>
<protein>
    <submittedName>
        <fullName evidence="1">Uncharacterized protein</fullName>
    </submittedName>
</protein>
<accession>A0A0E9UK68</accession>
<dbReference type="EMBL" id="GBXM01043224">
    <property type="protein sequence ID" value="JAH65353.1"/>
    <property type="molecule type" value="Transcribed_RNA"/>
</dbReference>
<sequence length="37" mass="4147">MTICHAQLCQSHRKTLGINARKSNKQKGILTSHSINK</sequence>
<evidence type="ECO:0000313" key="1">
    <source>
        <dbReference type="EMBL" id="JAH65353.1"/>
    </source>
</evidence>
<reference evidence="1" key="2">
    <citation type="journal article" date="2015" name="Fish Shellfish Immunol.">
        <title>Early steps in the European eel (Anguilla anguilla)-Vibrio vulnificus interaction in the gills: Role of the RtxA13 toxin.</title>
        <authorList>
            <person name="Callol A."/>
            <person name="Pajuelo D."/>
            <person name="Ebbesson L."/>
            <person name="Teles M."/>
            <person name="MacKenzie S."/>
            <person name="Amaro C."/>
        </authorList>
    </citation>
    <scope>NUCLEOTIDE SEQUENCE</scope>
</reference>
<reference evidence="1" key="1">
    <citation type="submission" date="2014-11" db="EMBL/GenBank/DDBJ databases">
        <authorList>
            <person name="Amaro Gonzalez C."/>
        </authorList>
    </citation>
    <scope>NUCLEOTIDE SEQUENCE</scope>
</reference>